<feature type="region of interest" description="Disordered" evidence="1">
    <location>
        <begin position="130"/>
        <end position="238"/>
    </location>
</feature>
<evidence type="ECO:0000256" key="1">
    <source>
        <dbReference type="SAM" id="MobiDB-lite"/>
    </source>
</evidence>
<evidence type="ECO:0000313" key="2">
    <source>
        <dbReference type="EMBL" id="KAA0713463.1"/>
    </source>
</evidence>
<accession>A0A5A9NV56</accession>
<dbReference type="EMBL" id="SOYY01000013">
    <property type="protein sequence ID" value="KAA0713463.1"/>
    <property type="molecule type" value="Genomic_DNA"/>
</dbReference>
<keyword evidence="3" id="KW-1185">Reference proteome</keyword>
<feature type="compositionally biased region" description="Basic and acidic residues" evidence="1">
    <location>
        <begin position="64"/>
        <end position="81"/>
    </location>
</feature>
<feature type="region of interest" description="Disordered" evidence="1">
    <location>
        <begin position="305"/>
        <end position="334"/>
    </location>
</feature>
<gene>
    <name evidence="2" type="ORF">E1301_Tti023315</name>
</gene>
<organism evidence="2 3">
    <name type="scientific">Triplophysa tibetana</name>
    <dbReference type="NCBI Taxonomy" id="1572043"/>
    <lineage>
        <taxon>Eukaryota</taxon>
        <taxon>Metazoa</taxon>
        <taxon>Chordata</taxon>
        <taxon>Craniata</taxon>
        <taxon>Vertebrata</taxon>
        <taxon>Euteleostomi</taxon>
        <taxon>Actinopterygii</taxon>
        <taxon>Neopterygii</taxon>
        <taxon>Teleostei</taxon>
        <taxon>Ostariophysi</taxon>
        <taxon>Cypriniformes</taxon>
        <taxon>Nemacheilidae</taxon>
        <taxon>Triplophysa</taxon>
    </lineage>
</organism>
<protein>
    <submittedName>
        <fullName evidence="2">Voltage-dependent T-type calcium channel subunit alpha-1I</fullName>
    </submittedName>
</protein>
<feature type="compositionally biased region" description="Polar residues" evidence="1">
    <location>
        <begin position="150"/>
        <end position="173"/>
    </location>
</feature>
<reference evidence="2 3" key="1">
    <citation type="journal article" date="2019" name="Mol. Ecol. Resour.">
        <title>Chromosome-level genome assembly of Triplophysa tibetana, a fish adapted to the harsh high-altitude environment of the Tibetan Plateau.</title>
        <authorList>
            <person name="Yang X."/>
            <person name="Liu H."/>
            <person name="Ma Z."/>
            <person name="Zou Y."/>
            <person name="Zou M."/>
            <person name="Mao Y."/>
            <person name="Li X."/>
            <person name="Wang H."/>
            <person name="Chen T."/>
            <person name="Wang W."/>
            <person name="Yang R."/>
        </authorList>
    </citation>
    <scope>NUCLEOTIDE SEQUENCE [LARGE SCALE GENOMIC DNA]</scope>
    <source>
        <strain evidence="2">TTIB1903HZAU</strain>
        <tissue evidence="2">Muscle</tissue>
    </source>
</reference>
<name>A0A5A9NV56_9TELE</name>
<dbReference type="Proteomes" id="UP000324632">
    <property type="component" value="Chromosome 13"/>
</dbReference>
<feature type="region of interest" description="Disordered" evidence="1">
    <location>
        <begin position="64"/>
        <end position="84"/>
    </location>
</feature>
<sequence length="334" mass="36174">MIDNLSGSVFHHYCSQPIRRDLRSQSGEIHLAEVEQTSLMSEQMSDSAALTDHDDDDIISLSDHLTHSQGDDRSSESHSTHEVVSSRFCLKSETAFSRLRDRQDQDHHRDGDGRASSAVFHLPAEFFHPNTAAIPQGSPASGPAQVGSRHASTASWASLRSPGANSRMMSPQHSIDGHSGSSGSLQTMLEECVSPSGDQTIPSISPAPPPELTQSRRDDSTNPNRTGPPAADPSAETGGAEQVFDGEHLSDALSSFSLTSLFPHDSLASPLAKKCYSTGSLTHVRSKDSRRVYRADQQNVEFWTEASGEERESRSAAAVKTFAQSVDVSDRHNR</sequence>
<comment type="caution">
    <text evidence="2">The sequence shown here is derived from an EMBL/GenBank/DDBJ whole genome shotgun (WGS) entry which is preliminary data.</text>
</comment>
<proteinExistence type="predicted"/>
<evidence type="ECO:0000313" key="3">
    <source>
        <dbReference type="Proteomes" id="UP000324632"/>
    </source>
</evidence>
<dbReference type="AlphaFoldDB" id="A0A5A9NV56"/>